<keyword evidence="2" id="KW-1185">Reference proteome</keyword>
<organism evidence="1 2">
    <name type="scientific">Tetragonisca angustula</name>
    <dbReference type="NCBI Taxonomy" id="166442"/>
    <lineage>
        <taxon>Eukaryota</taxon>
        <taxon>Metazoa</taxon>
        <taxon>Ecdysozoa</taxon>
        <taxon>Arthropoda</taxon>
        <taxon>Hexapoda</taxon>
        <taxon>Insecta</taxon>
        <taxon>Pterygota</taxon>
        <taxon>Neoptera</taxon>
        <taxon>Endopterygota</taxon>
        <taxon>Hymenoptera</taxon>
        <taxon>Apocrita</taxon>
        <taxon>Aculeata</taxon>
        <taxon>Apoidea</taxon>
        <taxon>Anthophila</taxon>
        <taxon>Apidae</taxon>
        <taxon>Tetragonisca</taxon>
    </lineage>
</organism>
<name>A0AAW0ZES7_9HYME</name>
<evidence type="ECO:0000313" key="2">
    <source>
        <dbReference type="Proteomes" id="UP001432146"/>
    </source>
</evidence>
<dbReference type="EMBL" id="JAWNGG020000224">
    <property type="protein sequence ID" value="KAK9296124.1"/>
    <property type="molecule type" value="Genomic_DNA"/>
</dbReference>
<protein>
    <submittedName>
        <fullName evidence="1">Uncharacterized protein</fullName>
    </submittedName>
</protein>
<accession>A0AAW0ZES7</accession>
<reference evidence="1 2" key="1">
    <citation type="submission" date="2024-05" db="EMBL/GenBank/DDBJ databases">
        <title>The nuclear and mitochondrial genome assemblies of Tetragonisca angustula (Apidae: Meliponini), a tiny yet remarkable pollinator in the Neotropics.</title>
        <authorList>
            <person name="Ferrari R."/>
            <person name="Ricardo P.C."/>
            <person name="Dias F.C."/>
            <person name="Araujo N.S."/>
            <person name="Soares D.O."/>
            <person name="Zhou Q.-S."/>
            <person name="Zhu C.-D."/>
            <person name="Coutinho L."/>
            <person name="Airas M.C."/>
            <person name="Batista T.M."/>
        </authorList>
    </citation>
    <scope>NUCLEOTIDE SEQUENCE [LARGE SCALE GENOMIC DNA]</scope>
    <source>
        <strain evidence="1">ASF017062</strain>
        <tissue evidence="1">Abdomen</tissue>
    </source>
</reference>
<dbReference type="Proteomes" id="UP001432146">
    <property type="component" value="Unassembled WGS sequence"/>
</dbReference>
<dbReference type="AlphaFoldDB" id="A0AAW0ZES7"/>
<proteinExistence type="predicted"/>
<evidence type="ECO:0000313" key="1">
    <source>
        <dbReference type="EMBL" id="KAK9296124.1"/>
    </source>
</evidence>
<gene>
    <name evidence="1" type="ORF">QLX08_009760</name>
</gene>
<sequence>MEDRECRVCDEGEENIHRSLKECRKTKCDIEEREFLREDGVGLEIMKRIEIIKRKDKQGSNVQGRGDKKGLIEL</sequence>
<comment type="caution">
    <text evidence="1">The sequence shown here is derived from an EMBL/GenBank/DDBJ whole genome shotgun (WGS) entry which is preliminary data.</text>
</comment>